<reference evidence="1 2" key="1">
    <citation type="submission" date="2020-01" db="EMBL/GenBank/DDBJ databases">
        <title>Polyphasic characterisation and genomic insights into a novel alkali tolerant bacterium VR-M41.</title>
        <authorList>
            <person name="Vemuluri V.R."/>
        </authorList>
    </citation>
    <scope>NUCLEOTIDE SEQUENCE [LARGE SCALE GENOMIC DNA]</scope>
    <source>
        <strain evidence="1 2">VR-M41</strain>
    </source>
</reference>
<dbReference type="InterPro" id="IPR027417">
    <property type="entry name" value="P-loop_NTPase"/>
</dbReference>
<dbReference type="EMBL" id="JAAFGS010000001">
    <property type="protein sequence ID" value="NGZ74668.1"/>
    <property type="molecule type" value="Genomic_DNA"/>
</dbReference>
<protein>
    <submittedName>
        <fullName evidence="1">Uncharacterized protein</fullName>
    </submittedName>
</protein>
<comment type="caution">
    <text evidence="1">The sequence shown here is derived from an EMBL/GenBank/DDBJ whole genome shotgun (WGS) entry which is preliminary data.</text>
</comment>
<organism evidence="1 2">
    <name type="scientific">Saccharibacillus alkalitolerans</name>
    <dbReference type="NCBI Taxonomy" id="2705290"/>
    <lineage>
        <taxon>Bacteria</taxon>
        <taxon>Bacillati</taxon>
        <taxon>Bacillota</taxon>
        <taxon>Bacilli</taxon>
        <taxon>Bacillales</taxon>
        <taxon>Paenibacillaceae</taxon>
        <taxon>Saccharibacillus</taxon>
    </lineage>
</organism>
<proteinExistence type="predicted"/>
<name>A0ABX0F2S3_9BACL</name>
<dbReference type="Proteomes" id="UP000800303">
    <property type="component" value="Unassembled WGS sequence"/>
</dbReference>
<keyword evidence="2" id="KW-1185">Reference proteome</keyword>
<gene>
    <name evidence="1" type="ORF">GYN08_05000</name>
</gene>
<dbReference type="Gene3D" id="3.40.50.300">
    <property type="entry name" value="P-loop containing nucleotide triphosphate hydrolases"/>
    <property type="match status" value="1"/>
</dbReference>
<accession>A0ABX0F2S3</accession>
<dbReference type="RefSeq" id="WP_166272915.1">
    <property type="nucleotide sequence ID" value="NZ_JAAFGS010000001.1"/>
</dbReference>
<sequence>MRVQILQQPLHIFDKVDGAAQLARTEKPIAAAGIAEADWIIDLGPEGGVRGGEILFCGSPAEMIISGQSVTAEHLRAED</sequence>
<evidence type="ECO:0000313" key="2">
    <source>
        <dbReference type="Proteomes" id="UP000800303"/>
    </source>
</evidence>
<evidence type="ECO:0000313" key="1">
    <source>
        <dbReference type="EMBL" id="NGZ74668.1"/>
    </source>
</evidence>